<feature type="domain" description="GyrI-like small molecule binding" evidence="1">
    <location>
        <begin position="17"/>
        <end position="199"/>
    </location>
</feature>
<reference evidence="2" key="1">
    <citation type="submission" date="2023-03" db="EMBL/GenBank/DDBJ databases">
        <authorList>
            <person name="Shen W."/>
            <person name="Cai J."/>
        </authorList>
    </citation>
    <scope>NUCLEOTIDE SEQUENCE</scope>
    <source>
        <strain evidence="2">P69-2</strain>
    </source>
</reference>
<evidence type="ECO:0000313" key="3">
    <source>
        <dbReference type="Proteomes" id="UP001180842"/>
    </source>
</evidence>
<sequence length="206" mass="24208">MKYEWRKAEKEIYLPKKIELQTIPRYKFIALTGKGNPNSENFSNQVAALYALSYTLRMLLKKGALGEPFEYTVYPLEGVWTSEKDPGAGPINKEQLIYQIMIRQPNQITKEDFLAIVESTFKKKQNEAIREAEFIEYEEGRVVQTLHLGSYDEEPATFAKMQQFMDEENLQRANTMEHYIHREIYLSDPRKVDPAKQKTVLRYKLK</sequence>
<dbReference type="InterPro" id="IPR011256">
    <property type="entry name" value="Reg_factor_effector_dom_sf"/>
</dbReference>
<dbReference type="Pfam" id="PF06445">
    <property type="entry name" value="GyrI-like"/>
    <property type="match status" value="1"/>
</dbReference>
<organism evidence="2 3">
    <name type="scientific">Enterococcus pseudoavium</name>
    <dbReference type="NCBI Taxonomy" id="44007"/>
    <lineage>
        <taxon>Bacteria</taxon>
        <taxon>Bacillati</taxon>
        <taxon>Bacillota</taxon>
        <taxon>Bacilli</taxon>
        <taxon>Lactobacillales</taxon>
        <taxon>Enterococcaceae</taxon>
        <taxon>Enterococcus</taxon>
    </lineage>
</organism>
<dbReference type="PIRSF" id="PIRSF031644">
    <property type="entry name" value="UCP031644"/>
    <property type="match status" value="1"/>
</dbReference>
<dbReference type="EMBL" id="JARQAI010000012">
    <property type="protein sequence ID" value="MDT2737284.1"/>
    <property type="molecule type" value="Genomic_DNA"/>
</dbReference>
<evidence type="ECO:0000313" key="2">
    <source>
        <dbReference type="EMBL" id="MDT2737284.1"/>
    </source>
</evidence>
<dbReference type="SUPFAM" id="SSF55136">
    <property type="entry name" value="Probable bacterial effector-binding domain"/>
    <property type="match status" value="1"/>
</dbReference>
<dbReference type="AlphaFoldDB" id="A0AAE4L3Y5"/>
<protein>
    <submittedName>
        <fullName evidence="2">GyrI-like domain-containing protein</fullName>
    </submittedName>
</protein>
<evidence type="ECO:0000259" key="1">
    <source>
        <dbReference type="Pfam" id="PF06445"/>
    </source>
</evidence>
<proteinExistence type="predicted"/>
<dbReference type="InterPro" id="IPR008319">
    <property type="entry name" value="GyrI-like_CCH_Lin2189-like"/>
</dbReference>
<accession>A0AAE4L3Y5</accession>
<dbReference type="Gene3D" id="3.20.80.10">
    <property type="entry name" value="Regulatory factor, effector binding domain"/>
    <property type="match status" value="1"/>
</dbReference>
<dbReference type="Proteomes" id="UP001180842">
    <property type="component" value="Unassembled WGS sequence"/>
</dbReference>
<dbReference type="InterPro" id="IPR029442">
    <property type="entry name" value="GyrI-like"/>
</dbReference>
<comment type="caution">
    <text evidence="2">The sequence shown here is derived from an EMBL/GenBank/DDBJ whole genome shotgun (WGS) entry which is preliminary data.</text>
</comment>
<dbReference type="RefSeq" id="WP_311797109.1">
    <property type="nucleotide sequence ID" value="NZ_JARQAI010000012.1"/>
</dbReference>
<name>A0AAE4L3Y5_9ENTE</name>
<gene>
    <name evidence="2" type="ORF">P7H00_09100</name>
</gene>